<keyword evidence="3" id="KW-1185">Reference proteome</keyword>
<dbReference type="SUPFAM" id="SSF52540">
    <property type="entry name" value="P-loop containing nucleoside triphosphate hydrolases"/>
    <property type="match status" value="1"/>
</dbReference>
<dbReference type="InterPro" id="IPR036390">
    <property type="entry name" value="WH_DNA-bd_sf"/>
</dbReference>
<feature type="domain" description="KAP NTPase" evidence="1">
    <location>
        <begin position="32"/>
        <end position="247"/>
    </location>
</feature>
<dbReference type="SUPFAM" id="SSF46785">
    <property type="entry name" value="Winged helix' DNA-binding domain"/>
    <property type="match status" value="1"/>
</dbReference>
<comment type="caution">
    <text evidence="2">The sequence shown here is derived from an EMBL/GenBank/DDBJ whole genome shotgun (WGS) entry which is preliminary data.</text>
</comment>
<evidence type="ECO:0000313" key="3">
    <source>
        <dbReference type="Proteomes" id="UP000242616"/>
    </source>
</evidence>
<dbReference type="InterPro" id="IPR027417">
    <property type="entry name" value="P-loop_NTPase"/>
</dbReference>
<dbReference type="Proteomes" id="UP000242616">
    <property type="component" value="Unassembled WGS sequence"/>
</dbReference>
<organism evidence="2 3">
    <name type="scientific">Thermosipho affectus</name>
    <dbReference type="NCBI Taxonomy" id="660294"/>
    <lineage>
        <taxon>Bacteria</taxon>
        <taxon>Thermotogati</taxon>
        <taxon>Thermotogota</taxon>
        <taxon>Thermotogae</taxon>
        <taxon>Thermotogales</taxon>
        <taxon>Fervidobacteriaceae</taxon>
        <taxon>Thermosipho</taxon>
    </lineage>
</organism>
<dbReference type="EMBL" id="LBFC01000015">
    <property type="protein sequence ID" value="ONN27485.1"/>
    <property type="molecule type" value="Genomic_DNA"/>
</dbReference>
<evidence type="ECO:0000259" key="1">
    <source>
        <dbReference type="Pfam" id="PF07693"/>
    </source>
</evidence>
<gene>
    <name evidence="2" type="ORF">XJ44_03895</name>
</gene>
<reference evidence="2 3" key="1">
    <citation type="submission" date="2015-06" db="EMBL/GenBank/DDBJ databases">
        <title>Genome sequencing of Thermotogales isolates from hydrothermal vents.</title>
        <authorList>
            <person name="Haverkamp T.H."/>
            <person name="Kublanov I.V."/>
            <person name="Nesbo C.L."/>
        </authorList>
    </citation>
    <scope>NUCLEOTIDE SEQUENCE [LARGE SCALE GENOMIC DNA]</scope>
    <source>
        <strain evidence="3">ik275mar</strain>
    </source>
</reference>
<sequence>MLQALYDTPLSSKNLLVNRDEEINSLNAICFYQPKGVYGLCGETGGGKTTILNFIEPGVGKRVYVRLTEKESKEIIIGDMLYKLAKEIEKHEEKGKLLTTAKKSIEFIIEERSETRSIGASGGIFVSGNFSKTTTHTRKFNIYHAYELLDDILNLLIEKYNRIILLIDELDKEKKEEVLIILDSLKNIFDKQGLIVILSLPFAIYREYAKDRLRWNESGNLENILKDTYFLEPLSNEQIQEVILKRLRKYPDFLDSDALYEIARYSDGNPRDALWISQQIVLNNLHKKRITGNIAVKTIKKITKKYFENSLQLTDLQEAVLNTITQYGNRNIIVKKLEEKGIKRQTAYTYINRLKENGLIIERNGQLKVSGKIFYIISK</sequence>
<dbReference type="InterPro" id="IPR011646">
    <property type="entry name" value="KAP_P-loop"/>
</dbReference>
<evidence type="ECO:0000313" key="2">
    <source>
        <dbReference type="EMBL" id="ONN27485.1"/>
    </source>
</evidence>
<protein>
    <submittedName>
        <fullName evidence="2">ATPase</fullName>
    </submittedName>
</protein>
<name>A0ABX3II32_9BACT</name>
<dbReference type="Pfam" id="PF07693">
    <property type="entry name" value="KAP_NTPase"/>
    <property type="match status" value="1"/>
</dbReference>
<proteinExistence type="predicted"/>
<accession>A0ABX3II32</accession>
<dbReference type="Gene3D" id="3.40.50.300">
    <property type="entry name" value="P-loop containing nucleotide triphosphate hydrolases"/>
    <property type="match status" value="1"/>
</dbReference>